<keyword evidence="2" id="KW-1185">Reference proteome</keyword>
<gene>
    <name evidence="1" type="ORF">SAMN05444412_12616</name>
</gene>
<proteinExistence type="predicted"/>
<comment type="caution">
    <text evidence="1">The sequence shown here is derived from an EMBL/GenBank/DDBJ whole genome shotgun (WGS) entry which is preliminary data.</text>
</comment>
<organism evidence="1 2">
    <name type="scientific">Rhodonellum ikkaensis</name>
    <dbReference type="NCBI Taxonomy" id="336829"/>
    <lineage>
        <taxon>Bacteria</taxon>
        <taxon>Pseudomonadati</taxon>
        <taxon>Bacteroidota</taxon>
        <taxon>Cytophagia</taxon>
        <taxon>Cytophagales</taxon>
        <taxon>Cytophagaceae</taxon>
        <taxon>Rhodonellum</taxon>
    </lineage>
</organism>
<name>A0A1H3U2R9_9BACT</name>
<accession>A0A1H3U2R9</accession>
<evidence type="ECO:0008006" key="3">
    <source>
        <dbReference type="Google" id="ProtNLM"/>
    </source>
</evidence>
<dbReference type="RefSeq" id="WP_019600526.1">
    <property type="nucleotide sequence ID" value="NZ_FNQC01000026.1"/>
</dbReference>
<dbReference type="EMBL" id="FNQC01000026">
    <property type="protein sequence ID" value="SDZ56652.1"/>
    <property type="molecule type" value="Genomic_DNA"/>
</dbReference>
<reference evidence="1 2" key="1">
    <citation type="submission" date="2016-10" db="EMBL/GenBank/DDBJ databases">
        <authorList>
            <person name="Varghese N."/>
            <person name="Submissions S."/>
        </authorList>
    </citation>
    <scope>NUCLEOTIDE SEQUENCE [LARGE SCALE GENOMIC DNA]</scope>
    <source>
        <strain evidence="1 2">DSM 17997</strain>
    </source>
</reference>
<dbReference type="Proteomes" id="UP000199663">
    <property type="component" value="Unassembled WGS sequence"/>
</dbReference>
<evidence type="ECO:0000313" key="1">
    <source>
        <dbReference type="EMBL" id="SDZ56652.1"/>
    </source>
</evidence>
<protein>
    <recommendedName>
        <fullName evidence="3">Cytochrome c domain-containing protein</fullName>
    </recommendedName>
</protein>
<evidence type="ECO:0000313" key="2">
    <source>
        <dbReference type="Proteomes" id="UP000199663"/>
    </source>
</evidence>
<sequence length="164" mass="18567">MKKIILYILGASLAWSCQIKPVDDAVTAVGEKGWLKGNTEEKMEEIAHQLGGFSRTMIEVSYRYSELYWAGMDENWAYADHQVEHIVEAMEDGLKRRPVRAASAESFMKETLPEMEAVISKKNKDDFILGFRALTSGCNGCHAKEGESFIMIQEPETRLSPVRF</sequence>